<gene>
    <name evidence="2" type="ORF">FPE01S_02_06580</name>
</gene>
<feature type="compositionally biased region" description="Low complexity" evidence="1">
    <location>
        <begin position="327"/>
        <end position="342"/>
    </location>
</feature>
<evidence type="ECO:0000313" key="3">
    <source>
        <dbReference type="Proteomes" id="UP000033121"/>
    </source>
</evidence>
<comment type="caution">
    <text evidence="2">The sequence shown here is derived from an EMBL/GenBank/DDBJ whole genome shotgun (WGS) entry which is preliminary data.</text>
</comment>
<dbReference type="STRING" id="1220578.FPE01S_02_06580"/>
<feature type="region of interest" description="Disordered" evidence="1">
    <location>
        <begin position="320"/>
        <end position="345"/>
    </location>
</feature>
<organism evidence="2 3">
    <name type="scientific">Flavihumibacter petaseus NBRC 106054</name>
    <dbReference type="NCBI Taxonomy" id="1220578"/>
    <lineage>
        <taxon>Bacteria</taxon>
        <taxon>Pseudomonadati</taxon>
        <taxon>Bacteroidota</taxon>
        <taxon>Chitinophagia</taxon>
        <taxon>Chitinophagales</taxon>
        <taxon>Chitinophagaceae</taxon>
        <taxon>Flavihumibacter</taxon>
    </lineage>
</organism>
<dbReference type="AlphaFoldDB" id="A0A0E9N1C5"/>
<evidence type="ECO:0000313" key="2">
    <source>
        <dbReference type="EMBL" id="GAO43553.1"/>
    </source>
</evidence>
<proteinExistence type="predicted"/>
<reference evidence="2 3" key="1">
    <citation type="submission" date="2015-04" db="EMBL/GenBank/DDBJ databases">
        <title>Whole genome shotgun sequence of Flavihumibacter petaseus NBRC 106054.</title>
        <authorList>
            <person name="Miyazawa S."/>
            <person name="Hosoyama A."/>
            <person name="Hashimoto M."/>
            <person name="Noguchi M."/>
            <person name="Tsuchikane K."/>
            <person name="Ohji S."/>
            <person name="Yamazoe A."/>
            <person name="Ichikawa N."/>
            <person name="Kimura A."/>
            <person name="Fujita N."/>
        </authorList>
    </citation>
    <scope>NUCLEOTIDE SEQUENCE [LARGE SCALE GENOMIC DNA]</scope>
    <source>
        <strain evidence="2 3">NBRC 106054</strain>
    </source>
</reference>
<protein>
    <submittedName>
        <fullName evidence="2">Uncharacterized protein</fullName>
    </submittedName>
</protein>
<keyword evidence="3" id="KW-1185">Reference proteome</keyword>
<dbReference type="Proteomes" id="UP000033121">
    <property type="component" value="Unassembled WGS sequence"/>
</dbReference>
<accession>A0A0E9N1C5</accession>
<name>A0A0E9N1C5_9BACT</name>
<sequence length="362" mass="39992">MKQNDFIAVRFPNDSKQYFASVTEVKNDGLFDCRFVHTGSHYTFQQFSGWLEVKATNGNFPPGTRTNDVILYEPKQRNLDNGSHLVVTFEDGYPYLGVVDAVQPEMKIRFLHSGNVYSVDSGGVAHAAGKLYDGKRVLEKKPYSDGVSLFSTATDKIIVLEINGRSGPVRGEFEAKINADTGDSLAPNLYENGYLRAEEGKAQDKFGVNGSDQVTMTIFVAFHPSVLPYTINPRESTVIDRTTSIYGKKSFTYKKEINSLHFDIEVLYDSTTLSNTTRSEAIKTVMSEHRKGSSGTKGYEFGTEISGDIFFVEASGTVSHTRETTTTDETATGESTADATGTESSSSWTVYYPVGLDIKEKF</sequence>
<evidence type="ECO:0000256" key="1">
    <source>
        <dbReference type="SAM" id="MobiDB-lite"/>
    </source>
</evidence>
<dbReference type="EMBL" id="BBWV01000002">
    <property type="protein sequence ID" value="GAO43553.1"/>
    <property type="molecule type" value="Genomic_DNA"/>
</dbReference>
<dbReference type="RefSeq" id="WP_046369410.1">
    <property type="nucleotide sequence ID" value="NZ_BBWV01000002.1"/>
</dbReference>